<comment type="caution">
    <text evidence="1">The sequence shown here is derived from an EMBL/GenBank/DDBJ whole genome shotgun (WGS) entry which is preliminary data.</text>
</comment>
<dbReference type="Proteomes" id="UP001497525">
    <property type="component" value="Unassembled WGS sequence"/>
</dbReference>
<dbReference type="Gene3D" id="3.30.110.10">
    <property type="entry name" value="Translation initiation factor 3 (IF-3), C-terminal domain"/>
    <property type="match status" value="1"/>
</dbReference>
<sequence>MNRIVHSLGRRIFPSSSVLVRFRRQQDGRKQQPSHEALREAHALGVLARSTRVRLELDSVSPIIQQILPNVSEGATVELTTSEVKDILQKSRSHLALVDADNRLPLFKLVQTNAGLSDSNEKLGIKLAKGERGKVLQMSVNIDDHMLGIRVKQARQLLESNCVVSVRIKLPRSAVTQQQKQDSAEGPDKEQQRNITKLVYEAEAKRFVSAFSQIPGASVRLIGRQDFSEIVILLRPTDQNDQK</sequence>
<protein>
    <submittedName>
        <fullName evidence="1">Uncharacterized protein</fullName>
    </submittedName>
</protein>
<gene>
    <name evidence="1" type="ORF">CDAUBV1_LOCUS1429</name>
</gene>
<accession>A0AAV2T1F6</accession>
<dbReference type="InterPro" id="IPR036788">
    <property type="entry name" value="T_IF-3_C_sf"/>
</dbReference>
<dbReference type="GO" id="GO:0006413">
    <property type="term" value="P:translational initiation"/>
    <property type="evidence" value="ECO:0007669"/>
    <property type="project" value="InterPro"/>
</dbReference>
<evidence type="ECO:0000313" key="1">
    <source>
        <dbReference type="EMBL" id="CAL5129979.1"/>
    </source>
</evidence>
<dbReference type="EMBL" id="CAXLJL010000057">
    <property type="protein sequence ID" value="CAL5129979.1"/>
    <property type="molecule type" value="Genomic_DNA"/>
</dbReference>
<name>A0AAV2T1F6_CALDB</name>
<dbReference type="AlphaFoldDB" id="A0AAV2T1F6"/>
<reference evidence="1" key="1">
    <citation type="submission" date="2024-06" db="EMBL/GenBank/DDBJ databases">
        <authorList>
            <person name="Liu X."/>
            <person name="Lenzi L."/>
            <person name="Haldenby T S."/>
            <person name="Uol C."/>
        </authorList>
    </citation>
    <scope>NUCLEOTIDE SEQUENCE</scope>
</reference>
<organism evidence="1 2">
    <name type="scientific">Calicophoron daubneyi</name>
    <name type="common">Rumen fluke</name>
    <name type="synonym">Paramphistomum daubneyi</name>
    <dbReference type="NCBI Taxonomy" id="300641"/>
    <lineage>
        <taxon>Eukaryota</taxon>
        <taxon>Metazoa</taxon>
        <taxon>Spiralia</taxon>
        <taxon>Lophotrochozoa</taxon>
        <taxon>Platyhelminthes</taxon>
        <taxon>Trematoda</taxon>
        <taxon>Digenea</taxon>
        <taxon>Plagiorchiida</taxon>
        <taxon>Pronocephalata</taxon>
        <taxon>Paramphistomoidea</taxon>
        <taxon>Paramphistomidae</taxon>
        <taxon>Calicophoron</taxon>
    </lineage>
</organism>
<proteinExistence type="predicted"/>
<evidence type="ECO:0000313" key="2">
    <source>
        <dbReference type="Proteomes" id="UP001497525"/>
    </source>
</evidence>